<accession>A0ABW7FJZ6</accession>
<name>A0ABW7FJZ6_9BURK</name>
<dbReference type="Proteomes" id="UP001606301">
    <property type="component" value="Unassembled WGS sequence"/>
</dbReference>
<sequence>MSVILGAIRHVYRAERRAAPKQAHLAMCSRLDAAGIAVPAGDRRGTRALSGA</sequence>
<reference evidence="1 2" key="1">
    <citation type="submission" date="2024-08" db="EMBL/GenBank/DDBJ databases">
        <authorList>
            <person name="Lu H."/>
        </authorList>
    </citation>
    <scope>NUCLEOTIDE SEQUENCE [LARGE SCALE GENOMIC DNA]</scope>
    <source>
        <strain evidence="1 2">LKC17W</strain>
    </source>
</reference>
<evidence type="ECO:0000313" key="2">
    <source>
        <dbReference type="Proteomes" id="UP001606301"/>
    </source>
</evidence>
<comment type="caution">
    <text evidence="1">The sequence shown here is derived from an EMBL/GenBank/DDBJ whole genome shotgun (WGS) entry which is preliminary data.</text>
</comment>
<dbReference type="EMBL" id="JBIGHW010000006">
    <property type="protein sequence ID" value="MFG6441668.1"/>
    <property type="molecule type" value="Genomic_DNA"/>
</dbReference>
<organism evidence="1 2">
    <name type="scientific">Pelomonas margarita</name>
    <dbReference type="NCBI Taxonomy" id="3299031"/>
    <lineage>
        <taxon>Bacteria</taxon>
        <taxon>Pseudomonadati</taxon>
        <taxon>Pseudomonadota</taxon>
        <taxon>Betaproteobacteria</taxon>
        <taxon>Burkholderiales</taxon>
        <taxon>Sphaerotilaceae</taxon>
        <taxon>Roseateles</taxon>
    </lineage>
</organism>
<evidence type="ECO:0000313" key="1">
    <source>
        <dbReference type="EMBL" id="MFG6441668.1"/>
    </source>
</evidence>
<dbReference type="RefSeq" id="WP_394398134.1">
    <property type="nucleotide sequence ID" value="NZ_JBIGHW010000006.1"/>
</dbReference>
<protein>
    <submittedName>
        <fullName evidence="1">Uncharacterized protein</fullName>
    </submittedName>
</protein>
<gene>
    <name evidence="1" type="ORF">ACG0Z3_13355</name>
</gene>
<proteinExistence type="predicted"/>
<keyword evidence="2" id="KW-1185">Reference proteome</keyword>